<organism evidence="2 4">
    <name type="scientific">Thalassiosira oceanica</name>
    <name type="common">Marine diatom</name>
    <dbReference type="NCBI Taxonomy" id="159749"/>
    <lineage>
        <taxon>Eukaryota</taxon>
        <taxon>Sar</taxon>
        <taxon>Stramenopiles</taxon>
        <taxon>Ochrophyta</taxon>
        <taxon>Bacillariophyta</taxon>
        <taxon>Coscinodiscophyceae</taxon>
        <taxon>Thalassiosirophycidae</taxon>
        <taxon>Thalassiosirales</taxon>
        <taxon>Thalassiosiraceae</taxon>
        <taxon>Thalassiosira</taxon>
    </lineage>
</organism>
<keyword evidence="4" id="KW-1185">Reference proteome</keyword>
<dbReference type="Proteomes" id="UP000266841">
    <property type="component" value="Unassembled WGS sequence"/>
</dbReference>
<gene>
    <name evidence="3" type="ORF">THAOC_15501</name>
    <name evidence="2" type="ORF">THAOC_17585</name>
</gene>
<name>K0S6X1_THAOC</name>
<protein>
    <submittedName>
        <fullName evidence="2">Uncharacterized protein</fullName>
    </submittedName>
</protein>
<evidence type="ECO:0000313" key="4">
    <source>
        <dbReference type="Proteomes" id="UP000266841"/>
    </source>
</evidence>
<evidence type="ECO:0000313" key="3">
    <source>
        <dbReference type="EMBL" id="EJK63823.1"/>
    </source>
</evidence>
<comment type="caution">
    <text evidence="2">The sequence shown here is derived from an EMBL/GenBank/DDBJ whole genome shotgun (WGS) entry which is preliminary data.</text>
</comment>
<evidence type="ECO:0000313" key="2">
    <source>
        <dbReference type="EMBL" id="EJK61848.1"/>
    </source>
</evidence>
<dbReference type="EMBL" id="AGNL01019402">
    <property type="protein sequence ID" value="EJK61848.1"/>
    <property type="molecule type" value="Genomic_DNA"/>
</dbReference>
<proteinExistence type="predicted"/>
<dbReference type="AlphaFoldDB" id="K0S6X1"/>
<dbReference type="EMBL" id="AGNL01017990">
    <property type="protein sequence ID" value="EJK63823.1"/>
    <property type="molecule type" value="Genomic_DNA"/>
</dbReference>
<sequence>MVAKWLHMMLEAAAAGGPTSMMEFTRLLTSSIRPPDTHDSVTVAGGAVITPLMLDVLSSGGVTSGQALAQGPKDPLSEDPHARCSGRGLLIHAAHKSSKAKQPKTKEKERQSQSKKNGKLVPL</sequence>
<feature type="compositionally biased region" description="Basic residues" evidence="1">
    <location>
        <begin position="93"/>
        <end position="103"/>
    </location>
</feature>
<evidence type="ECO:0000256" key="1">
    <source>
        <dbReference type="SAM" id="MobiDB-lite"/>
    </source>
</evidence>
<accession>K0S6X1</accession>
<feature type="region of interest" description="Disordered" evidence="1">
    <location>
        <begin position="63"/>
        <end position="123"/>
    </location>
</feature>
<reference evidence="2 4" key="1">
    <citation type="journal article" date="2012" name="Genome Biol.">
        <title>Genome and low-iron response of an oceanic diatom adapted to chronic iron limitation.</title>
        <authorList>
            <person name="Lommer M."/>
            <person name="Specht M."/>
            <person name="Roy A.S."/>
            <person name="Kraemer L."/>
            <person name="Andreson R."/>
            <person name="Gutowska M.A."/>
            <person name="Wolf J."/>
            <person name="Bergner S.V."/>
            <person name="Schilhabel M.B."/>
            <person name="Klostermeier U.C."/>
            <person name="Beiko R.G."/>
            <person name="Rosenstiel P."/>
            <person name="Hippler M."/>
            <person name="Laroche J."/>
        </authorList>
    </citation>
    <scope>NUCLEOTIDE SEQUENCE [LARGE SCALE GENOMIC DNA]</scope>
    <source>
        <strain evidence="2 4">CCMP1005</strain>
    </source>
</reference>